<dbReference type="AlphaFoldDB" id="A0AAD7E9H8"/>
<reference evidence="1" key="1">
    <citation type="submission" date="2023-03" db="EMBL/GenBank/DDBJ databases">
        <title>Massive genome expansion in bonnet fungi (Mycena s.s.) driven by repeated elements and novel gene families across ecological guilds.</title>
        <authorList>
            <consortium name="Lawrence Berkeley National Laboratory"/>
            <person name="Harder C.B."/>
            <person name="Miyauchi S."/>
            <person name="Viragh M."/>
            <person name="Kuo A."/>
            <person name="Thoen E."/>
            <person name="Andreopoulos B."/>
            <person name="Lu D."/>
            <person name="Skrede I."/>
            <person name="Drula E."/>
            <person name="Henrissat B."/>
            <person name="Morin E."/>
            <person name="Kohler A."/>
            <person name="Barry K."/>
            <person name="LaButti K."/>
            <person name="Morin E."/>
            <person name="Salamov A."/>
            <person name="Lipzen A."/>
            <person name="Mereny Z."/>
            <person name="Hegedus B."/>
            <person name="Baldrian P."/>
            <person name="Stursova M."/>
            <person name="Weitz H."/>
            <person name="Taylor A."/>
            <person name="Grigoriev I.V."/>
            <person name="Nagy L.G."/>
            <person name="Martin F."/>
            <person name="Kauserud H."/>
        </authorList>
    </citation>
    <scope>NUCLEOTIDE SEQUENCE</scope>
    <source>
        <strain evidence="1">CBHHK002</strain>
    </source>
</reference>
<evidence type="ECO:0000313" key="2">
    <source>
        <dbReference type="Proteomes" id="UP001218218"/>
    </source>
</evidence>
<sequence>MISHTTLATIPSFSGDVLVLVHLQQLLRLCIGDTDLLRVIRWDPGTMRSVSSSSSFAATTHPSSISLVNSTLVTANLVSILMETRMLETLRIHAGRGDTAAVDQLLAWLSIDPGHGAGGCLAPNLRTLELSSHGYFDQERFVVMVKSRRAITPAAQTNSKCNLCRPIRRVIIRTTPKKTLPASTIKDLKRLAHAGLHLSLSTSLLAEGLFEPHYWPSLFDPFPGLLLSASRVHLASFPHKRTNGAAGMSAGQALK</sequence>
<name>A0AAD7E9H8_9AGAR</name>
<gene>
    <name evidence="1" type="ORF">DFH08DRAFT_826113</name>
</gene>
<dbReference type="EMBL" id="JARIHO010000109">
    <property type="protein sequence ID" value="KAJ7302959.1"/>
    <property type="molecule type" value="Genomic_DNA"/>
</dbReference>
<protein>
    <submittedName>
        <fullName evidence="1">Uncharacterized protein</fullName>
    </submittedName>
</protein>
<keyword evidence="2" id="KW-1185">Reference proteome</keyword>
<dbReference type="Proteomes" id="UP001218218">
    <property type="component" value="Unassembled WGS sequence"/>
</dbReference>
<accession>A0AAD7E9H8</accession>
<comment type="caution">
    <text evidence="1">The sequence shown here is derived from an EMBL/GenBank/DDBJ whole genome shotgun (WGS) entry which is preliminary data.</text>
</comment>
<organism evidence="1 2">
    <name type="scientific">Mycena albidolilacea</name>
    <dbReference type="NCBI Taxonomy" id="1033008"/>
    <lineage>
        <taxon>Eukaryota</taxon>
        <taxon>Fungi</taxon>
        <taxon>Dikarya</taxon>
        <taxon>Basidiomycota</taxon>
        <taxon>Agaricomycotina</taxon>
        <taxon>Agaricomycetes</taxon>
        <taxon>Agaricomycetidae</taxon>
        <taxon>Agaricales</taxon>
        <taxon>Marasmiineae</taxon>
        <taxon>Mycenaceae</taxon>
        <taxon>Mycena</taxon>
    </lineage>
</organism>
<proteinExistence type="predicted"/>
<evidence type="ECO:0000313" key="1">
    <source>
        <dbReference type="EMBL" id="KAJ7302959.1"/>
    </source>
</evidence>